<dbReference type="PROSITE" id="PS51184">
    <property type="entry name" value="JMJC"/>
    <property type="match status" value="1"/>
</dbReference>
<keyword evidence="8" id="KW-1185">Reference proteome</keyword>
<dbReference type="InterPro" id="IPR003347">
    <property type="entry name" value="JmjC_dom"/>
</dbReference>
<dbReference type="Gene3D" id="3.40.366.30">
    <property type="entry name" value="50S ribosomal protein L16 arginine hydroxylase, Chain A, Domain 2"/>
    <property type="match status" value="1"/>
</dbReference>
<dbReference type="AlphaFoldDB" id="A0A398CKX5"/>
<dbReference type="EMBL" id="QXJC01000001">
    <property type="protein sequence ID" value="RID99573.1"/>
    <property type="molecule type" value="Genomic_DNA"/>
</dbReference>
<evidence type="ECO:0000256" key="3">
    <source>
        <dbReference type="ARBA" id="ARBA00022964"/>
    </source>
</evidence>
<dbReference type="RefSeq" id="WP_119108021.1">
    <property type="nucleotide sequence ID" value="NZ_QXJC01000001.1"/>
</dbReference>
<dbReference type="InterPro" id="IPR046799">
    <property type="entry name" value="ROXA-like_wH"/>
</dbReference>
<evidence type="ECO:0000256" key="1">
    <source>
        <dbReference type="ARBA" id="ARBA00001954"/>
    </source>
</evidence>
<feature type="domain" description="JmjC" evidence="6">
    <location>
        <begin position="100"/>
        <end position="226"/>
    </location>
</feature>
<dbReference type="GO" id="GO:0016706">
    <property type="term" value="F:2-oxoglutarate-dependent dioxygenase activity"/>
    <property type="evidence" value="ECO:0007669"/>
    <property type="project" value="TreeGrafter"/>
</dbReference>
<dbReference type="SMART" id="SM00558">
    <property type="entry name" value="JmjC"/>
    <property type="match status" value="1"/>
</dbReference>
<keyword evidence="2" id="KW-0479">Metal-binding</keyword>
<dbReference type="Gene3D" id="2.60.120.650">
    <property type="entry name" value="Cupin"/>
    <property type="match status" value="1"/>
</dbReference>
<dbReference type="PANTHER" id="PTHR13096:SF8">
    <property type="entry name" value="RIBOSOMAL OXYGENASE 1"/>
    <property type="match status" value="1"/>
</dbReference>
<keyword evidence="4" id="KW-0560">Oxidoreductase</keyword>
<keyword evidence="5" id="KW-0408">Iron</keyword>
<dbReference type="Pfam" id="PF20514">
    <property type="entry name" value="WHD_ROXA"/>
    <property type="match status" value="1"/>
</dbReference>
<dbReference type="OrthoDB" id="9764016at2"/>
<accession>A0A398CKX5</accession>
<dbReference type="GO" id="GO:0046872">
    <property type="term" value="F:metal ion binding"/>
    <property type="evidence" value="ECO:0007669"/>
    <property type="project" value="UniProtKB-KW"/>
</dbReference>
<proteinExistence type="predicted"/>
<evidence type="ECO:0000256" key="2">
    <source>
        <dbReference type="ARBA" id="ARBA00022723"/>
    </source>
</evidence>
<comment type="cofactor">
    <cofactor evidence="1">
        <name>Fe(2+)</name>
        <dbReference type="ChEBI" id="CHEBI:29033"/>
    </cofactor>
</comment>
<sequence>MQTDLPLVLLGGLTAQQFMRRHWQKTPLLVRQAIPDFAPPVLRSRLFELAGQEGVESRLAQNVNGSWSLRKGPVPRRSLPPLSRPNWTLLVQGVDLHDDAIHTLMSRFRFIPDARLDDLMISFATDGGGVGPHFDSYDVFLLQAHGQRRWRIGRQKDLRMRDDVPMKILADFQPEQDYVLDPGDMLYLPPGWAHDGIAQGQCMTYSVGFRVPERRELARELLPRLADEDGVDDLRRVLYRDAQQPAVQAPAEIPATLTAFARDALERALAEPLALERALGEVLTEPKPHVWFDPGQCTGLERGVVLDRRTRMLFDSQHVFINGESYRASGRDAALVRKLANDRCLGTRELRKASADAMALLASWGDAGWLHVTEN</sequence>
<evidence type="ECO:0000313" key="7">
    <source>
        <dbReference type="EMBL" id="RID99573.1"/>
    </source>
</evidence>
<dbReference type="PANTHER" id="PTHR13096">
    <property type="entry name" value="MINA53 MYC INDUCED NUCLEAR ANTIGEN"/>
    <property type="match status" value="1"/>
</dbReference>
<dbReference type="Proteomes" id="UP000266302">
    <property type="component" value="Unassembled WGS sequence"/>
</dbReference>
<evidence type="ECO:0000313" key="8">
    <source>
        <dbReference type="Proteomes" id="UP000266302"/>
    </source>
</evidence>
<dbReference type="Pfam" id="PF08007">
    <property type="entry name" value="JmjC_2"/>
    <property type="match status" value="1"/>
</dbReference>
<protein>
    <submittedName>
        <fullName evidence="7">Cupin domain-containing protein</fullName>
    </submittedName>
</protein>
<dbReference type="SUPFAM" id="SSF51197">
    <property type="entry name" value="Clavaminate synthase-like"/>
    <property type="match status" value="1"/>
</dbReference>
<gene>
    <name evidence="7" type="ORF">D3F03_03960</name>
</gene>
<dbReference type="InterPro" id="IPR039994">
    <property type="entry name" value="NO66-like"/>
</dbReference>
<reference evidence="7 8" key="1">
    <citation type="submission" date="2018-09" db="EMBL/GenBank/DDBJ databases">
        <title>Draft genome of Simplicispira sp. NY-02.</title>
        <authorList>
            <person name="Im W.T."/>
        </authorList>
    </citation>
    <scope>NUCLEOTIDE SEQUENCE [LARGE SCALE GENOMIC DNA]</scope>
    <source>
        <strain evidence="7 8">NY-02</strain>
    </source>
</reference>
<evidence type="ECO:0000256" key="4">
    <source>
        <dbReference type="ARBA" id="ARBA00023002"/>
    </source>
</evidence>
<organism evidence="7 8">
    <name type="scientific">Simplicispira hankyongi</name>
    <dbReference type="NCBI Taxonomy" id="2315688"/>
    <lineage>
        <taxon>Bacteria</taxon>
        <taxon>Pseudomonadati</taxon>
        <taxon>Pseudomonadota</taxon>
        <taxon>Betaproteobacteria</taxon>
        <taxon>Burkholderiales</taxon>
        <taxon>Comamonadaceae</taxon>
        <taxon>Simplicispira</taxon>
    </lineage>
</organism>
<evidence type="ECO:0000256" key="5">
    <source>
        <dbReference type="ARBA" id="ARBA00023004"/>
    </source>
</evidence>
<name>A0A398CKX5_9BURK</name>
<comment type="caution">
    <text evidence="7">The sequence shown here is derived from an EMBL/GenBank/DDBJ whole genome shotgun (WGS) entry which is preliminary data.</text>
</comment>
<evidence type="ECO:0000259" key="6">
    <source>
        <dbReference type="PROSITE" id="PS51184"/>
    </source>
</evidence>
<keyword evidence="3" id="KW-0223">Dioxygenase</keyword>